<accession>A0A1V1I008</accession>
<comment type="pathway">
    <text evidence="1 11">Polyol metabolism; glycerol degradation via glycerol kinase pathway; sn-glycerol 3-phosphate from glycerol: step 1/1.</text>
</comment>
<protein>
    <recommendedName>
        <fullName evidence="11">Glycerol kinase</fullName>
        <ecNumber evidence="11">2.7.1.30</ecNumber>
    </recommendedName>
    <alternativeName>
        <fullName evidence="11">ATP:glycerol 3-phosphotransferase</fullName>
    </alternativeName>
    <alternativeName>
        <fullName evidence="11">Glycerokinase</fullName>
        <shortName evidence="11">GK</shortName>
    </alternativeName>
</protein>
<comment type="subunit">
    <text evidence="10 11">Homotetramer and homodimer (in equilibrium).</text>
</comment>
<organism evidence="15 16">
    <name type="scientific">Romboutsia ilealis</name>
    <dbReference type="NCBI Taxonomy" id="1115758"/>
    <lineage>
        <taxon>Bacteria</taxon>
        <taxon>Bacillati</taxon>
        <taxon>Bacillota</taxon>
        <taxon>Clostridia</taxon>
        <taxon>Peptostreptococcales</taxon>
        <taxon>Peptostreptococcaceae</taxon>
        <taxon>Romboutsia</taxon>
    </lineage>
</organism>
<evidence type="ECO:0000256" key="11">
    <source>
        <dbReference type="HAMAP-Rule" id="MF_00186"/>
    </source>
</evidence>
<feature type="binding site" evidence="11">
    <location>
        <position position="310"/>
    </location>
    <ligand>
        <name>ATP</name>
        <dbReference type="ChEBI" id="CHEBI:30616"/>
    </ligand>
</feature>
<evidence type="ECO:0000313" key="16">
    <source>
        <dbReference type="Proteomes" id="UP000245622"/>
    </source>
</evidence>
<evidence type="ECO:0000256" key="3">
    <source>
        <dbReference type="ARBA" id="ARBA00022679"/>
    </source>
</evidence>
<evidence type="ECO:0000256" key="8">
    <source>
        <dbReference type="ARBA" id="ARBA00052101"/>
    </source>
</evidence>
<dbReference type="UniPathway" id="UPA00618">
    <property type="reaction ID" value="UER00672"/>
</dbReference>
<dbReference type="PROSITE" id="PS00933">
    <property type="entry name" value="FGGY_KINASES_1"/>
    <property type="match status" value="1"/>
</dbReference>
<dbReference type="PIRSF" id="PIRSF000538">
    <property type="entry name" value="GlpK"/>
    <property type="match status" value="1"/>
</dbReference>
<dbReference type="InterPro" id="IPR043129">
    <property type="entry name" value="ATPase_NBD"/>
</dbReference>
<evidence type="ECO:0000313" key="15">
    <source>
        <dbReference type="EMBL" id="CED93447.1"/>
    </source>
</evidence>
<evidence type="ECO:0000256" key="5">
    <source>
        <dbReference type="ARBA" id="ARBA00022777"/>
    </source>
</evidence>
<dbReference type="Pfam" id="PF00370">
    <property type="entry name" value="FGGY_N"/>
    <property type="match status" value="1"/>
</dbReference>
<dbReference type="CDD" id="cd07786">
    <property type="entry name" value="FGGY_EcGK_like"/>
    <property type="match status" value="1"/>
</dbReference>
<dbReference type="SUPFAM" id="SSF53067">
    <property type="entry name" value="Actin-like ATPase domain"/>
    <property type="match status" value="2"/>
</dbReference>
<keyword evidence="7 11" id="KW-0067">ATP-binding</keyword>
<comment type="similarity">
    <text evidence="2 11 12">Belongs to the FGGY kinase family.</text>
</comment>
<feature type="binding site" evidence="11">
    <location>
        <position position="314"/>
    </location>
    <ligand>
        <name>ATP</name>
        <dbReference type="ChEBI" id="CHEBI:30616"/>
    </ligand>
</feature>
<feature type="binding site" evidence="11">
    <location>
        <position position="17"/>
    </location>
    <ligand>
        <name>ADP</name>
        <dbReference type="ChEBI" id="CHEBI:456216"/>
    </ligand>
</feature>
<dbReference type="GO" id="GO:0019563">
    <property type="term" value="P:glycerol catabolic process"/>
    <property type="evidence" value="ECO:0007669"/>
    <property type="project" value="UniProtKB-UniRule"/>
</dbReference>
<evidence type="ECO:0000256" key="7">
    <source>
        <dbReference type="ARBA" id="ARBA00022840"/>
    </source>
</evidence>
<evidence type="ECO:0000256" key="2">
    <source>
        <dbReference type="ARBA" id="ARBA00009156"/>
    </source>
</evidence>
<feature type="binding site" evidence="11">
    <location>
        <position position="267"/>
    </location>
    <ligand>
        <name>ADP</name>
        <dbReference type="ChEBI" id="CHEBI:456216"/>
    </ligand>
</feature>
<reference evidence="15 16" key="1">
    <citation type="submission" date="2014-04" db="EMBL/GenBank/DDBJ databases">
        <authorList>
            <person name="Hornung B.V."/>
        </authorList>
    </citation>
    <scope>NUCLEOTIDE SEQUENCE [LARGE SCALE GENOMIC DNA]</scope>
    <source>
        <strain evidence="15 16">CRIB</strain>
    </source>
</reference>
<keyword evidence="16" id="KW-1185">Reference proteome</keyword>
<gene>
    <name evidence="11" type="primary">glpK</name>
    <name evidence="15" type="ORF">CRIB_695</name>
</gene>
<keyword evidence="4 11" id="KW-0547">Nucleotide-binding</keyword>
<keyword evidence="6 11" id="KW-0319">Glycerol metabolism</keyword>
<dbReference type="InterPro" id="IPR018485">
    <property type="entry name" value="FGGY_C"/>
</dbReference>
<evidence type="ECO:0000256" key="1">
    <source>
        <dbReference type="ARBA" id="ARBA00005190"/>
    </source>
</evidence>
<feature type="binding site" evidence="11">
    <location>
        <position position="135"/>
    </location>
    <ligand>
        <name>glycerol</name>
        <dbReference type="ChEBI" id="CHEBI:17754"/>
    </ligand>
</feature>
<dbReference type="FunFam" id="3.30.420.40:FF:000007">
    <property type="entry name" value="Glycerol kinase"/>
    <property type="match status" value="1"/>
</dbReference>
<dbReference type="NCBIfam" id="NF000756">
    <property type="entry name" value="PRK00047.1"/>
    <property type="match status" value="1"/>
</dbReference>
<feature type="binding site" evidence="11">
    <location>
        <position position="245"/>
    </location>
    <ligand>
        <name>sn-glycerol 3-phosphate</name>
        <dbReference type="ChEBI" id="CHEBI:57597"/>
    </ligand>
</feature>
<comment type="catalytic activity">
    <reaction evidence="8 11">
        <text>glycerol + ATP = sn-glycerol 3-phosphate + ADP + H(+)</text>
        <dbReference type="Rhea" id="RHEA:21644"/>
        <dbReference type="ChEBI" id="CHEBI:15378"/>
        <dbReference type="ChEBI" id="CHEBI:17754"/>
        <dbReference type="ChEBI" id="CHEBI:30616"/>
        <dbReference type="ChEBI" id="CHEBI:57597"/>
        <dbReference type="ChEBI" id="CHEBI:456216"/>
        <dbReference type="EC" id="2.7.1.30"/>
    </reaction>
</comment>
<feature type="binding site" evidence="11">
    <location>
        <position position="84"/>
    </location>
    <ligand>
        <name>glycerol</name>
        <dbReference type="ChEBI" id="CHEBI:17754"/>
    </ligand>
</feature>
<dbReference type="GeneID" id="82204875"/>
<dbReference type="FunFam" id="3.30.420.40:FF:000008">
    <property type="entry name" value="Glycerol kinase"/>
    <property type="match status" value="1"/>
</dbReference>
<comment type="activity regulation">
    <text evidence="11">Activated by phosphorylation and inhibited by fructose 1,6-bisphosphate (FBP).</text>
</comment>
<evidence type="ECO:0000259" key="13">
    <source>
        <dbReference type="Pfam" id="PF00370"/>
    </source>
</evidence>
<dbReference type="EMBL" id="LN555523">
    <property type="protein sequence ID" value="CED93447.1"/>
    <property type="molecule type" value="Genomic_DNA"/>
</dbReference>
<feature type="binding site" evidence="11">
    <location>
        <position position="13"/>
    </location>
    <ligand>
        <name>sn-glycerol 3-phosphate</name>
        <dbReference type="ChEBI" id="CHEBI:57597"/>
    </ligand>
</feature>
<comment type="function">
    <text evidence="9 11">Key enzyme in the regulation of glycerol uptake and metabolism. Catalyzes the phosphorylation of glycerol to yield sn-glycerol 3-phosphate.</text>
</comment>
<sequence length="512" mass="57497">MSKKYIMALDQGTTSSRAILFDKEGNVVATSQKEFTQFYPKIGWVEHNPMEIWGSQSGVMREVLETNSIRPEEVCAIGITNQRETTIVWDKNTGKPIYNAIVWQCRRTSEICDELKEKGYEKLIKDKTGLILDAYFSATKIKWILDNVEGAREKAESGELLFGTVDTWLIWNLTRGKIHVTDYTNAARTMLYNIKELKWDDKILEILDIPKSMLPEVKPSSYVYGYTDEGMLSGAQIPIAGCAGDQQAALFGQTCFEEGSAKNTYGTGCFMLMNTGENIVESKHGLLTTIAWGVDGKVKYALEGSIFIGGAAIQWLRDELRVLYDAKQSEFYANSVSDTNGVYVVPAFAGLGAPYWDMYARGAIMGLTRGANRAHLVRATLESIAYQVKDVLNAMQEDSGLKLKDLRVDGGASSNNFLMQFQSDILDVNIDRPKVVETTALGAAYLAGLAVEFYNNKDEIKKSWIIDREFIPNMSDDKRNLLYKGWKKAVNRSLLWAKEDEAFRDELSRIDN</sequence>
<evidence type="ECO:0000256" key="10">
    <source>
        <dbReference type="ARBA" id="ARBA00063665"/>
    </source>
</evidence>
<feature type="binding site" evidence="11">
    <location>
        <position position="15"/>
    </location>
    <ligand>
        <name>ATP</name>
        <dbReference type="ChEBI" id="CHEBI:30616"/>
    </ligand>
</feature>
<dbReference type="EC" id="2.7.1.30" evidence="11"/>
<feature type="binding site" evidence="11">
    <location>
        <position position="246"/>
    </location>
    <ligand>
        <name>glycerol</name>
        <dbReference type="ChEBI" id="CHEBI:17754"/>
    </ligand>
</feature>
<dbReference type="PANTHER" id="PTHR10196">
    <property type="entry name" value="SUGAR KINASE"/>
    <property type="match status" value="1"/>
</dbReference>
<feature type="binding site" evidence="11">
    <location>
        <position position="83"/>
    </location>
    <ligand>
        <name>sn-glycerol 3-phosphate</name>
        <dbReference type="ChEBI" id="CHEBI:57597"/>
    </ligand>
</feature>
<feature type="domain" description="Carbohydrate kinase FGGY N-terminal" evidence="13">
    <location>
        <begin position="5"/>
        <end position="252"/>
    </location>
</feature>
<evidence type="ECO:0000256" key="12">
    <source>
        <dbReference type="RuleBase" id="RU003733"/>
    </source>
</evidence>
<feature type="binding site" evidence="11">
    <location>
        <position position="14"/>
    </location>
    <ligand>
        <name>ATP</name>
        <dbReference type="ChEBI" id="CHEBI:30616"/>
    </ligand>
</feature>
<dbReference type="NCBIfam" id="TIGR01311">
    <property type="entry name" value="glycerol_kin"/>
    <property type="match status" value="1"/>
</dbReference>
<evidence type="ECO:0000259" key="14">
    <source>
        <dbReference type="Pfam" id="PF02782"/>
    </source>
</evidence>
<dbReference type="InterPro" id="IPR018484">
    <property type="entry name" value="FGGY_N"/>
</dbReference>
<evidence type="ECO:0000256" key="6">
    <source>
        <dbReference type="ARBA" id="ARBA00022798"/>
    </source>
</evidence>
<feature type="binding site" evidence="11">
    <location>
        <position position="310"/>
    </location>
    <ligand>
        <name>ADP</name>
        <dbReference type="ChEBI" id="CHEBI:456216"/>
    </ligand>
</feature>
<dbReference type="GO" id="GO:0005829">
    <property type="term" value="C:cytosol"/>
    <property type="evidence" value="ECO:0007669"/>
    <property type="project" value="TreeGrafter"/>
</dbReference>
<feature type="binding site" evidence="11">
    <location>
        <position position="411"/>
    </location>
    <ligand>
        <name>ADP</name>
        <dbReference type="ChEBI" id="CHEBI:456216"/>
    </ligand>
</feature>
<dbReference type="GO" id="GO:0005524">
    <property type="term" value="F:ATP binding"/>
    <property type="evidence" value="ECO:0007669"/>
    <property type="project" value="UniProtKB-UniRule"/>
</dbReference>
<feature type="binding site" evidence="11">
    <location>
        <position position="245"/>
    </location>
    <ligand>
        <name>glycerol</name>
        <dbReference type="ChEBI" id="CHEBI:17754"/>
    </ligand>
</feature>
<dbReference type="HAMAP" id="MF_00186">
    <property type="entry name" value="Glycerol_kin"/>
    <property type="match status" value="1"/>
</dbReference>
<dbReference type="Gene3D" id="3.30.420.40">
    <property type="match status" value="2"/>
</dbReference>
<dbReference type="PROSITE" id="PS00445">
    <property type="entry name" value="FGGY_KINASES_2"/>
    <property type="match status" value="1"/>
</dbReference>
<dbReference type="PANTHER" id="PTHR10196:SF69">
    <property type="entry name" value="GLYCEROL KINASE"/>
    <property type="match status" value="1"/>
</dbReference>
<proteinExistence type="inferred from homology"/>
<dbReference type="InterPro" id="IPR018483">
    <property type="entry name" value="Carb_kinase_FGGY_CS"/>
</dbReference>
<name>A0A1V1I008_9FIRM</name>
<feature type="binding site" evidence="11">
    <location>
        <position position="83"/>
    </location>
    <ligand>
        <name>glycerol</name>
        <dbReference type="ChEBI" id="CHEBI:17754"/>
    </ligand>
</feature>
<feature type="binding site" evidence="11">
    <location>
        <position position="135"/>
    </location>
    <ligand>
        <name>sn-glycerol 3-phosphate</name>
        <dbReference type="ChEBI" id="CHEBI:57597"/>
    </ligand>
</feature>
<feature type="binding site" evidence="11">
    <location>
        <position position="13"/>
    </location>
    <ligand>
        <name>ATP</name>
        <dbReference type="ChEBI" id="CHEBI:30616"/>
    </ligand>
</feature>
<evidence type="ECO:0000256" key="4">
    <source>
        <dbReference type="ARBA" id="ARBA00022741"/>
    </source>
</evidence>
<feature type="binding site" evidence="11">
    <location>
        <position position="415"/>
    </location>
    <ligand>
        <name>ADP</name>
        <dbReference type="ChEBI" id="CHEBI:456216"/>
    </ligand>
</feature>
<dbReference type="Proteomes" id="UP000245622">
    <property type="component" value="Chromosome 1"/>
</dbReference>
<dbReference type="InterPro" id="IPR005999">
    <property type="entry name" value="Glycerol_kin"/>
</dbReference>
<dbReference type="GO" id="GO:0006072">
    <property type="term" value="P:glycerol-3-phosphate metabolic process"/>
    <property type="evidence" value="ECO:0007669"/>
    <property type="project" value="InterPro"/>
</dbReference>
<keyword evidence="5 11" id="KW-0418">Kinase</keyword>
<feature type="domain" description="Carbohydrate kinase FGGY C-terminal" evidence="14">
    <location>
        <begin position="262"/>
        <end position="450"/>
    </location>
</feature>
<dbReference type="KEGG" id="ril:CRIB_695"/>
<evidence type="ECO:0000256" key="9">
    <source>
        <dbReference type="ARBA" id="ARBA00054633"/>
    </source>
</evidence>
<dbReference type="RefSeq" id="WP_180703160.1">
    <property type="nucleotide sequence ID" value="NZ_JAVSGX010000034.1"/>
</dbReference>
<feature type="binding site" evidence="11">
    <location>
        <position position="84"/>
    </location>
    <ligand>
        <name>sn-glycerol 3-phosphate</name>
        <dbReference type="ChEBI" id="CHEBI:57597"/>
    </ligand>
</feature>
<dbReference type="InterPro" id="IPR000577">
    <property type="entry name" value="Carb_kinase_FGGY"/>
</dbReference>
<feature type="binding site" evidence="11">
    <location>
        <position position="13"/>
    </location>
    <ligand>
        <name>ADP</name>
        <dbReference type="ChEBI" id="CHEBI:456216"/>
    </ligand>
</feature>
<dbReference type="Pfam" id="PF02782">
    <property type="entry name" value="FGGY_C"/>
    <property type="match status" value="1"/>
</dbReference>
<keyword evidence="3 11" id="KW-0808">Transferase</keyword>
<dbReference type="AlphaFoldDB" id="A0A1V1I008"/>
<feature type="binding site" evidence="11">
    <location>
        <position position="267"/>
    </location>
    <ligand>
        <name>ATP</name>
        <dbReference type="ChEBI" id="CHEBI:30616"/>
    </ligand>
</feature>
<dbReference type="GO" id="GO:0004370">
    <property type="term" value="F:glycerol kinase activity"/>
    <property type="evidence" value="ECO:0007669"/>
    <property type="project" value="UniProtKB-UniRule"/>
</dbReference>
<feature type="binding site" evidence="11">
    <location>
        <position position="411"/>
    </location>
    <ligand>
        <name>ATP</name>
        <dbReference type="ChEBI" id="CHEBI:30616"/>
    </ligand>
</feature>